<dbReference type="RefSeq" id="WP_133536421.1">
    <property type="nucleotide sequence ID" value="NZ_SNYH01000004.1"/>
</dbReference>
<name>A0A4R6TD63_9FLAO</name>
<keyword evidence="2" id="KW-1185">Reference proteome</keyword>
<gene>
    <name evidence="1" type="ORF">DFQ07_2075</name>
</gene>
<dbReference type="AlphaFoldDB" id="A0A4R6TD63"/>
<proteinExistence type="predicted"/>
<comment type="caution">
    <text evidence="1">The sequence shown here is derived from an EMBL/GenBank/DDBJ whole genome shotgun (WGS) entry which is preliminary data.</text>
</comment>
<sequence>MAIVKPFKAVRATRDKVALVSSKSYEIYTPAEIGAKLDFNPYTFLHVINPGYKYHKQDVTGEQRFKLVHNRYLEFKENEVFKQDKAPAYYIYQKRTPTDNFCGIIAATSVEDYHNNVIKKHEDTLRERELLFENYLKNTGFNAEPVLLTYPDNEVINSIIKKYQNQRAEYEFSTSDKDLHFLWVVSDNNDIEIISNAFEQVNTLYIADGHHRSTSSCLLAQNLAKNNPTHTGTEDYNFFMSYLLSESQLKIYEFNRFIRDLNGLTPEELLIELDAHFRIENRGQELYKPKEKHHFSMYLNGEFYALYLRKSIYNFTDCLSELDAYILYTTVLQPILGIDDIRNASKIVYSQNKSDGLELKTKVDSGEFKVSFGMLPTNISELKTIVDAGLMMPPKTTYIEPKLRSALTIYEF</sequence>
<dbReference type="InterPro" id="IPR008323">
    <property type="entry name" value="UCP033563"/>
</dbReference>
<evidence type="ECO:0000313" key="2">
    <source>
        <dbReference type="Proteomes" id="UP000295390"/>
    </source>
</evidence>
<dbReference type="EMBL" id="SNYH01000004">
    <property type="protein sequence ID" value="TDQ25649.1"/>
    <property type="molecule type" value="Genomic_DNA"/>
</dbReference>
<accession>A0A4R6TD63</accession>
<dbReference type="Proteomes" id="UP000295390">
    <property type="component" value="Unassembled WGS sequence"/>
</dbReference>
<dbReference type="PANTHER" id="PTHR36454:SF1">
    <property type="entry name" value="DUF1015 DOMAIN-CONTAINING PROTEIN"/>
    <property type="match status" value="1"/>
</dbReference>
<reference evidence="1 2" key="1">
    <citation type="submission" date="2019-03" db="EMBL/GenBank/DDBJ databases">
        <title>Genomic Encyclopedia of Type Strains, Phase III (KMG-III): the genomes of soil and plant-associated and newly described type strains.</title>
        <authorList>
            <person name="Whitman W."/>
        </authorList>
    </citation>
    <scope>NUCLEOTIDE SEQUENCE [LARGE SCALE GENOMIC DNA]</scope>
    <source>
        <strain evidence="1 2">CECT 8283</strain>
    </source>
</reference>
<organism evidence="1 2">
    <name type="scientific">Tenacibaculum caenipelagi</name>
    <dbReference type="NCBI Taxonomy" id="1325435"/>
    <lineage>
        <taxon>Bacteria</taxon>
        <taxon>Pseudomonadati</taxon>
        <taxon>Bacteroidota</taxon>
        <taxon>Flavobacteriia</taxon>
        <taxon>Flavobacteriales</taxon>
        <taxon>Flavobacteriaceae</taxon>
        <taxon>Tenacibaculum</taxon>
    </lineage>
</organism>
<dbReference type="Pfam" id="PF06245">
    <property type="entry name" value="DUF1015"/>
    <property type="match status" value="1"/>
</dbReference>
<dbReference type="PIRSF" id="PIRSF033563">
    <property type="entry name" value="UCP033563"/>
    <property type="match status" value="1"/>
</dbReference>
<dbReference type="OrthoDB" id="9781616at2"/>
<protein>
    <submittedName>
        <fullName evidence="1">Uncharacterized protein (DUF1015 family)</fullName>
    </submittedName>
</protein>
<dbReference type="PANTHER" id="PTHR36454">
    <property type="entry name" value="LMO2823 PROTEIN"/>
    <property type="match status" value="1"/>
</dbReference>
<evidence type="ECO:0000313" key="1">
    <source>
        <dbReference type="EMBL" id="TDQ25649.1"/>
    </source>
</evidence>